<dbReference type="Proteomes" id="UP000306420">
    <property type="component" value="Unassembled WGS sequence"/>
</dbReference>
<evidence type="ECO:0000313" key="3">
    <source>
        <dbReference type="Proteomes" id="UP000306420"/>
    </source>
</evidence>
<proteinExistence type="predicted"/>
<evidence type="ECO:0008006" key="4">
    <source>
        <dbReference type="Google" id="ProtNLM"/>
    </source>
</evidence>
<name>A0A5R9EGK6_9LACT</name>
<keyword evidence="1" id="KW-0812">Transmembrane</keyword>
<keyword evidence="1" id="KW-1133">Transmembrane helix</keyword>
<sequence>MQIDLNLIAMWAGAIATIWSMIRLVVTPFKNAITKNDQTMKSLEKAIDALTYDLKDSQKDREKIHKILDVHTRKIGDLEDDAIRNTERINTLFKQR</sequence>
<keyword evidence="1" id="KW-0472">Membrane</keyword>
<evidence type="ECO:0000313" key="2">
    <source>
        <dbReference type="EMBL" id="TLQ49272.1"/>
    </source>
</evidence>
<dbReference type="OrthoDB" id="2139682at2"/>
<dbReference type="RefSeq" id="WP_138403554.1">
    <property type="nucleotide sequence ID" value="NZ_VBSP01000002.1"/>
</dbReference>
<organism evidence="2 3">
    <name type="scientific">Ruoffia tabacinasalis</name>
    <dbReference type="NCBI Taxonomy" id="87458"/>
    <lineage>
        <taxon>Bacteria</taxon>
        <taxon>Bacillati</taxon>
        <taxon>Bacillota</taxon>
        <taxon>Bacilli</taxon>
        <taxon>Lactobacillales</taxon>
        <taxon>Aerococcaceae</taxon>
        <taxon>Ruoffia</taxon>
    </lineage>
</organism>
<feature type="transmembrane region" description="Helical" evidence="1">
    <location>
        <begin position="6"/>
        <end position="26"/>
    </location>
</feature>
<dbReference type="AlphaFoldDB" id="A0A5R9EGK6"/>
<gene>
    <name evidence="2" type="ORF">FEZ33_01160</name>
</gene>
<reference evidence="2 3" key="1">
    <citation type="submission" date="2019-05" db="EMBL/GenBank/DDBJ databases">
        <title>The metagenome of a microbial culture collection derived from dairy environment covers the genomic content of the human microbiome.</title>
        <authorList>
            <person name="Roder T."/>
            <person name="Wuthrich D."/>
            <person name="Sattari Z."/>
            <person name="Von Ah U."/>
            <person name="Bar C."/>
            <person name="Ronchi F."/>
            <person name="Macpherson A.J."/>
            <person name="Ganal-Vonarburg S.C."/>
            <person name="Bruggmann R."/>
            <person name="Vergeres G."/>
        </authorList>
    </citation>
    <scope>NUCLEOTIDE SEQUENCE [LARGE SCALE GENOMIC DNA]</scope>
    <source>
        <strain evidence="2 3">FAM 24227</strain>
    </source>
</reference>
<protein>
    <recommendedName>
        <fullName evidence="4">Phage protein</fullName>
    </recommendedName>
</protein>
<comment type="caution">
    <text evidence="2">The sequence shown here is derived from an EMBL/GenBank/DDBJ whole genome shotgun (WGS) entry which is preliminary data.</text>
</comment>
<accession>A0A5R9EGK6</accession>
<dbReference type="EMBL" id="VBSP01000002">
    <property type="protein sequence ID" value="TLQ49272.1"/>
    <property type="molecule type" value="Genomic_DNA"/>
</dbReference>
<evidence type="ECO:0000256" key="1">
    <source>
        <dbReference type="SAM" id="Phobius"/>
    </source>
</evidence>